<gene>
    <name evidence="6" type="ORF">Clacol_009230</name>
</gene>
<evidence type="ECO:0000259" key="5">
    <source>
        <dbReference type="PROSITE" id="PS50118"/>
    </source>
</evidence>
<dbReference type="InterPro" id="IPR009071">
    <property type="entry name" value="HMG_box_dom"/>
</dbReference>
<feature type="domain" description="HMG box" evidence="5">
    <location>
        <begin position="48"/>
        <end position="116"/>
    </location>
</feature>
<feature type="compositionally biased region" description="Basic and acidic residues" evidence="4">
    <location>
        <begin position="137"/>
        <end position="156"/>
    </location>
</feature>
<dbReference type="Pfam" id="PF00505">
    <property type="entry name" value="HMG_box"/>
    <property type="match status" value="1"/>
</dbReference>
<reference evidence="6" key="1">
    <citation type="submission" date="2021-10" db="EMBL/GenBank/DDBJ databases">
        <title>De novo Genome Assembly of Clathrus columnatus (Basidiomycota, Fungi) Using Illumina and Nanopore Sequence Data.</title>
        <authorList>
            <person name="Ogiso-Tanaka E."/>
            <person name="Itagaki H."/>
            <person name="Hosoya T."/>
            <person name="Hosaka K."/>
        </authorList>
    </citation>
    <scope>NUCLEOTIDE SEQUENCE</scope>
    <source>
        <strain evidence="6">MO-923</strain>
    </source>
</reference>
<feature type="region of interest" description="Disordered" evidence="4">
    <location>
        <begin position="125"/>
        <end position="179"/>
    </location>
</feature>
<dbReference type="GO" id="GO:0005634">
    <property type="term" value="C:nucleus"/>
    <property type="evidence" value="ECO:0007669"/>
    <property type="project" value="UniProtKB-UniRule"/>
</dbReference>
<comment type="caution">
    <text evidence="6">The sequence shown here is derived from an EMBL/GenBank/DDBJ whole genome shotgun (WGS) entry which is preliminary data.</text>
</comment>
<dbReference type="Gene3D" id="1.10.30.10">
    <property type="entry name" value="High mobility group box domain"/>
    <property type="match status" value="1"/>
</dbReference>
<evidence type="ECO:0000256" key="2">
    <source>
        <dbReference type="ARBA" id="ARBA00023163"/>
    </source>
</evidence>
<keyword evidence="1 3" id="KW-0238">DNA-binding</keyword>
<dbReference type="PANTHER" id="PTHR10270">
    <property type="entry name" value="SOX TRANSCRIPTION FACTOR"/>
    <property type="match status" value="1"/>
</dbReference>
<keyword evidence="7" id="KW-1185">Reference proteome</keyword>
<dbReference type="SMART" id="SM00398">
    <property type="entry name" value="HMG"/>
    <property type="match status" value="1"/>
</dbReference>
<name>A0AAV5AQ67_9AGAM</name>
<sequence>MFLHPHSPQYLNVSTDTPSYASETPYHHLPKQPSHSTYTLSSPSSPRAKRPPNAFIIFRSEVINREELRQYHSNQTEISQIVGELWRNLSESEKEVYYQAAEVRRVKHRTEFPHFVYHAKNTVTPRKTKRGLGSSGRENRSEKGWPESCFSRRADHPPNTPNKNTLYAPDEYRGNSVQSNPYNYPVAYCQPENFIQQQPNQSHNSSNQKNYMDTEHLRSLMEHFNR</sequence>
<proteinExistence type="predicted"/>
<dbReference type="GO" id="GO:0001228">
    <property type="term" value="F:DNA-binding transcription activator activity, RNA polymerase II-specific"/>
    <property type="evidence" value="ECO:0007669"/>
    <property type="project" value="TreeGrafter"/>
</dbReference>
<feature type="DNA-binding region" description="HMG box" evidence="3">
    <location>
        <begin position="48"/>
        <end position="116"/>
    </location>
</feature>
<keyword evidence="2" id="KW-0804">Transcription</keyword>
<dbReference type="SUPFAM" id="SSF47095">
    <property type="entry name" value="HMG-box"/>
    <property type="match status" value="1"/>
</dbReference>
<feature type="compositionally biased region" description="Polar residues" evidence="4">
    <location>
        <begin position="13"/>
        <end position="22"/>
    </location>
</feature>
<feature type="region of interest" description="Disordered" evidence="4">
    <location>
        <begin position="13"/>
        <end position="51"/>
    </location>
</feature>
<dbReference type="GO" id="GO:0000978">
    <property type="term" value="F:RNA polymerase II cis-regulatory region sequence-specific DNA binding"/>
    <property type="evidence" value="ECO:0007669"/>
    <property type="project" value="TreeGrafter"/>
</dbReference>
<dbReference type="AlphaFoldDB" id="A0AAV5AQ67"/>
<protein>
    <recommendedName>
        <fullName evidence="5">HMG box domain-containing protein</fullName>
    </recommendedName>
</protein>
<dbReference type="PROSITE" id="PS50118">
    <property type="entry name" value="HMG_BOX_2"/>
    <property type="match status" value="1"/>
</dbReference>
<feature type="compositionally biased region" description="Low complexity" evidence="4">
    <location>
        <begin position="33"/>
        <end position="46"/>
    </location>
</feature>
<evidence type="ECO:0000256" key="3">
    <source>
        <dbReference type="PROSITE-ProRule" id="PRU00267"/>
    </source>
</evidence>
<dbReference type="EMBL" id="BPWL01000010">
    <property type="protein sequence ID" value="GJJ14960.1"/>
    <property type="molecule type" value="Genomic_DNA"/>
</dbReference>
<dbReference type="PANTHER" id="PTHR10270:SF161">
    <property type="entry name" value="SEX-DETERMINING REGION Y PROTEIN"/>
    <property type="match status" value="1"/>
</dbReference>
<evidence type="ECO:0000256" key="4">
    <source>
        <dbReference type="SAM" id="MobiDB-lite"/>
    </source>
</evidence>
<dbReference type="Proteomes" id="UP001050691">
    <property type="component" value="Unassembled WGS sequence"/>
</dbReference>
<dbReference type="InterPro" id="IPR050140">
    <property type="entry name" value="SRY-related_HMG-box_TF-like"/>
</dbReference>
<dbReference type="InterPro" id="IPR036910">
    <property type="entry name" value="HMG_box_dom_sf"/>
</dbReference>
<accession>A0AAV5AQ67</accession>
<evidence type="ECO:0000313" key="7">
    <source>
        <dbReference type="Proteomes" id="UP001050691"/>
    </source>
</evidence>
<dbReference type="GO" id="GO:0030154">
    <property type="term" value="P:cell differentiation"/>
    <property type="evidence" value="ECO:0007669"/>
    <property type="project" value="TreeGrafter"/>
</dbReference>
<keyword evidence="3" id="KW-0539">Nucleus</keyword>
<dbReference type="CDD" id="cd01389">
    <property type="entry name" value="HMG-box_ROX1-like"/>
    <property type="match status" value="1"/>
</dbReference>
<evidence type="ECO:0000256" key="1">
    <source>
        <dbReference type="ARBA" id="ARBA00023125"/>
    </source>
</evidence>
<evidence type="ECO:0000313" key="6">
    <source>
        <dbReference type="EMBL" id="GJJ14960.1"/>
    </source>
</evidence>
<organism evidence="6 7">
    <name type="scientific">Clathrus columnatus</name>
    <dbReference type="NCBI Taxonomy" id="1419009"/>
    <lineage>
        <taxon>Eukaryota</taxon>
        <taxon>Fungi</taxon>
        <taxon>Dikarya</taxon>
        <taxon>Basidiomycota</taxon>
        <taxon>Agaricomycotina</taxon>
        <taxon>Agaricomycetes</taxon>
        <taxon>Phallomycetidae</taxon>
        <taxon>Phallales</taxon>
        <taxon>Clathraceae</taxon>
        <taxon>Clathrus</taxon>
    </lineage>
</organism>